<reference evidence="2" key="1">
    <citation type="submission" date="2023-08" db="EMBL/GenBank/DDBJ databases">
        <authorList>
            <person name="Chen Y."/>
            <person name="Shah S."/>
            <person name="Dougan E. K."/>
            <person name="Thang M."/>
            <person name="Chan C."/>
        </authorList>
    </citation>
    <scope>NUCLEOTIDE SEQUENCE</scope>
</reference>
<dbReference type="Proteomes" id="UP001178507">
    <property type="component" value="Unassembled WGS sequence"/>
</dbReference>
<proteinExistence type="predicted"/>
<evidence type="ECO:0000313" key="2">
    <source>
        <dbReference type="EMBL" id="CAJ1393292.1"/>
    </source>
</evidence>
<organism evidence="2 3">
    <name type="scientific">Effrenium voratum</name>
    <dbReference type="NCBI Taxonomy" id="2562239"/>
    <lineage>
        <taxon>Eukaryota</taxon>
        <taxon>Sar</taxon>
        <taxon>Alveolata</taxon>
        <taxon>Dinophyceae</taxon>
        <taxon>Suessiales</taxon>
        <taxon>Symbiodiniaceae</taxon>
        <taxon>Effrenium</taxon>
    </lineage>
</organism>
<name>A0AA36N3Q5_9DINO</name>
<dbReference type="AlphaFoldDB" id="A0AA36N3Q5"/>
<gene>
    <name evidence="2" type="ORF">EVOR1521_LOCUS18192</name>
</gene>
<comment type="caution">
    <text evidence="2">The sequence shown here is derived from an EMBL/GenBank/DDBJ whole genome shotgun (WGS) entry which is preliminary data.</text>
</comment>
<evidence type="ECO:0000256" key="1">
    <source>
        <dbReference type="SAM" id="MobiDB-lite"/>
    </source>
</evidence>
<feature type="region of interest" description="Disordered" evidence="1">
    <location>
        <begin position="183"/>
        <end position="212"/>
    </location>
</feature>
<protein>
    <submittedName>
        <fullName evidence="2">Uncharacterized protein</fullName>
    </submittedName>
</protein>
<keyword evidence="3" id="KW-1185">Reference proteome</keyword>
<sequence length="212" mass="23808">MLSIGVGILGMDFRVSLVVIATLVVTERPLATGSKDLVWELPPNFDTTRCTSSGPFSLVTATTKQGWKFIYTHILTKKYLQHAEAQLHQYFEDHKHELTAFQRLDLLREPRPECERVVLHNAMLTLFPTFSMAALDLYETFARMLEELAEKPEKDLLTVMLGELQMFMRTAVWWVGSGPTCPAPSRRSRQPFRCARSPGSCGSPRASSSGAS</sequence>
<evidence type="ECO:0000313" key="3">
    <source>
        <dbReference type="Proteomes" id="UP001178507"/>
    </source>
</evidence>
<accession>A0AA36N3Q5</accession>
<dbReference type="EMBL" id="CAUJNA010002524">
    <property type="protein sequence ID" value="CAJ1393292.1"/>
    <property type="molecule type" value="Genomic_DNA"/>
</dbReference>